<dbReference type="PANTHER" id="PTHR33066:SF2">
    <property type="entry name" value="FILAGGRIN-2-LIKE"/>
    <property type="match status" value="1"/>
</dbReference>
<dbReference type="InterPro" id="IPR013762">
    <property type="entry name" value="Integrase-like_cat_sf"/>
</dbReference>
<dbReference type="GeneID" id="132711373"/>
<sequence>MQGLSFPGSPGQPAVSGQGSEDSEGLSPGLPLPTPGKDGILHRHSSLGPSPLQAPAVVPPPLPETGAGVLPSNCPPSPQSAQVLRLVELGGPPPGEGVQGTAVSGPDYRRQPSQLGGPPFLFPCSRSLDSSGFRAQHKLVGAPGHPPGPSGLCPQGTGQACPRQDGQRGRQSPRKPPRRDPLSTPHGGGRETGLLGGDTPQIFEGSTHLRSPEFSGGLAEQGHSGPRGVVSGPSAFCGDHFPDGVSSPGPFRHTVQSADPEVLFTVSGARSGGSGRSPQRMAPRPSVCLPSTPSHCQSHQEDATGEGGTAAHRPPLAPPALVRGSDGPLGSASMASSSGQSRPPSRVSSSSGHRMATTNRLAIERRLLSSRCLPPSVVATIQAARRPSTTRIYDSTWRAFSSWCDRHSIASTAASTEQVLIYLQDRLDSGLAPNTLRRQVAAISSILCCGSRGSLASRPLIRQFLRGASNLQPAPLHRYPTWDLPRVLDALTRAPFEPLREVGLRFLSYKVAFLLAITSARRVSDLAALSAREDLCIFHPDRVVLRLDPTFLPKINSPYHRALELVLPDFCPHPTHPLERAWHTLDVRRALRIYLRRTSSLRQTEALLVSFQPSSLGRKISAATLGRWIRATIAKAYEVLSIPVPRRITAHSTRSAATSVAWATQASLEEICRAAAWASPTPFIRHYRLDWFASAEAAFGRRVLQQVHLGTSPPSRAGPSLRS</sequence>
<gene>
    <name evidence="5" type="primary">LOC132711373</name>
</gene>
<dbReference type="InterPro" id="IPR011010">
    <property type="entry name" value="DNA_brk_join_enz"/>
</dbReference>
<dbReference type="RefSeq" id="XP_060546167.1">
    <property type="nucleotide sequence ID" value="XM_060690184.1"/>
</dbReference>
<protein>
    <submittedName>
        <fullName evidence="5">Uncharacterized protein LOC132711373</fullName>
    </submittedName>
</protein>
<keyword evidence="1" id="KW-0238">DNA-binding</keyword>
<dbReference type="SUPFAM" id="SSF47823">
    <property type="entry name" value="lambda integrase-like, N-terminal domain"/>
    <property type="match status" value="1"/>
</dbReference>
<feature type="region of interest" description="Disordered" evidence="3">
    <location>
        <begin position="1"/>
        <end position="235"/>
    </location>
</feature>
<dbReference type="Gene3D" id="1.10.443.10">
    <property type="entry name" value="Intergrase catalytic core"/>
    <property type="match status" value="1"/>
</dbReference>
<evidence type="ECO:0000313" key="5">
    <source>
        <dbReference type="RefSeq" id="XP_060546167.1"/>
    </source>
</evidence>
<name>A0ABM3ZCS9_PANGU</name>
<dbReference type="PANTHER" id="PTHR33066">
    <property type="entry name" value="INTEGRASE_SAM-LIKE_N DOMAIN-CONTAINING PROTEIN"/>
    <property type="match status" value="1"/>
</dbReference>
<reference evidence="5" key="1">
    <citation type="submission" date="2025-08" db="UniProtKB">
        <authorList>
            <consortium name="RefSeq"/>
        </authorList>
    </citation>
    <scope>IDENTIFICATION</scope>
    <source>
        <tissue evidence="5">Blood</tissue>
    </source>
</reference>
<accession>A0ABM3ZCS9</accession>
<dbReference type="Gene3D" id="1.10.150.130">
    <property type="match status" value="1"/>
</dbReference>
<evidence type="ECO:0000256" key="3">
    <source>
        <dbReference type="SAM" id="MobiDB-lite"/>
    </source>
</evidence>
<proteinExistence type="predicted"/>
<organism evidence="4 5">
    <name type="scientific">Pantherophis guttatus</name>
    <name type="common">Corn snake</name>
    <name type="synonym">Elaphe guttata</name>
    <dbReference type="NCBI Taxonomy" id="94885"/>
    <lineage>
        <taxon>Eukaryota</taxon>
        <taxon>Metazoa</taxon>
        <taxon>Chordata</taxon>
        <taxon>Craniata</taxon>
        <taxon>Vertebrata</taxon>
        <taxon>Euteleostomi</taxon>
        <taxon>Lepidosauria</taxon>
        <taxon>Squamata</taxon>
        <taxon>Bifurcata</taxon>
        <taxon>Unidentata</taxon>
        <taxon>Episquamata</taxon>
        <taxon>Toxicofera</taxon>
        <taxon>Serpentes</taxon>
        <taxon>Colubroidea</taxon>
        <taxon>Colubridae</taxon>
        <taxon>Colubrinae</taxon>
        <taxon>Pantherophis</taxon>
    </lineage>
</organism>
<keyword evidence="4" id="KW-1185">Reference proteome</keyword>
<dbReference type="Proteomes" id="UP001652622">
    <property type="component" value="Unplaced"/>
</dbReference>
<keyword evidence="2" id="KW-0233">DNA recombination</keyword>
<evidence type="ECO:0000313" key="4">
    <source>
        <dbReference type="Proteomes" id="UP001652622"/>
    </source>
</evidence>
<evidence type="ECO:0000256" key="2">
    <source>
        <dbReference type="ARBA" id="ARBA00023172"/>
    </source>
</evidence>
<feature type="region of interest" description="Disordered" evidence="3">
    <location>
        <begin position="266"/>
        <end position="356"/>
    </location>
</feature>
<feature type="compositionally biased region" description="Low complexity" evidence="3">
    <location>
        <begin position="330"/>
        <end position="351"/>
    </location>
</feature>
<evidence type="ECO:0000256" key="1">
    <source>
        <dbReference type="ARBA" id="ARBA00023125"/>
    </source>
</evidence>
<dbReference type="InterPro" id="IPR010998">
    <property type="entry name" value="Integrase_recombinase_N"/>
</dbReference>
<feature type="compositionally biased region" description="Gly residues" evidence="3">
    <location>
        <begin position="186"/>
        <end position="196"/>
    </location>
</feature>
<dbReference type="SUPFAM" id="SSF56349">
    <property type="entry name" value="DNA breaking-rejoining enzymes"/>
    <property type="match status" value="1"/>
</dbReference>